<evidence type="ECO:0000313" key="1">
    <source>
        <dbReference type="EMBL" id="PZX29477.1"/>
    </source>
</evidence>
<dbReference type="AlphaFoldDB" id="A0A2W7PB44"/>
<dbReference type="EMBL" id="QKZN01000004">
    <property type="protein sequence ID" value="PZX29477.1"/>
    <property type="molecule type" value="Genomic_DNA"/>
</dbReference>
<sequence>MTQYLVVPAKQAFTDSTGSPLVGGKLYTYDAGTSTPKTTYQDRGGSTANTNPIVLDARGECTVYGTGNYRLVLKDANDVLIWDRDNVAVNTEYPTTGRYLGTQTFLASGTYVPAPGMSVAKWRAQGGGGGGAGCGGAGAGNVSAGAPGTNGAYAEGTVTAAQVGASKPVTIGAGGAGASNAAGADGGATSMGTLFSVPGGKGGGAPVNNTAAPTVVGNGNVTAAATGAALSSQGLAENFSQAISANIGIGGAGGHSVFGPGGRSVGINSNGNPGFGYGAGGSGTVVNQAGGTATGGNGAAGIMILDEFS</sequence>
<proteinExistence type="predicted"/>
<gene>
    <name evidence="1" type="ORF">C7416_104482</name>
</gene>
<evidence type="ECO:0000313" key="2">
    <source>
        <dbReference type="Proteomes" id="UP000249638"/>
    </source>
</evidence>
<comment type="caution">
    <text evidence="1">The sequence shown here is derived from an EMBL/GenBank/DDBJ whole genome shotgun (WGS) entry which is preliminary data.</text>
</comment>
<name>A0A2W7PB44_9BURK</name>
<protein>
    <submittedName>
        <fullName evidence="1">Uncharacterized protein</fullName>
    </submittedName>
</protein>
<reference evidence="1" key="1">
    <citation type="submission" date="2018-06" db="EMBL/GenBank/DDBJ databases">
        <title>Genomic Encyclopedia of Type Strains, Phase IV (KMG-V): Genome sequencing to study the core and pangenomes of soil and plant-associated prokaryotes.</title>
        <authorList>
            <person name="Whitman W."/>
        </authorList>
    </citation>
    <scope>NUCLEOTIDE SEQUENCE [LARGE SCALE GENOMIC DNA]</scope>
    <source>
        <strain evidence="1">MLR2-44</strain>
    </source>
</reference>
<organism evidence="1 2">
    <name type="scientific">Cupriavidus phytorum</name>
    <dbReference type="NCBI Taxonomy" id="3024399"/>
    <lineage>
        <taxon>Bacteria</taxon>
        <taxon>Pseudomonadati</taxon>
        <taxon>Pseudomonadota</taxon>
        <taxon>Betaproteobacteria</taxon>
        <taxon>Burkholderiales</taxon>
        <taxon>Burkholderiaceae</taxon>
        <taxon>Cupriavidus</taxon>
    </lineage>
</organism>
<accession>A0A2W7PB44</accession>
<dbReference type="Proteomes" id="UP000249638">
    <property type="component" value="Unassembled WGS sequence"/>
</dbReference>
<keyword evidence="2" id="KW-1185">Reference proteome</keyword>